<dbReference type="EMBL" id="OU892284">
    <property type="protein sequence ID" value="CAG9772983.1"/>
    <property type="molecule type" value="Genomic_DNA"/>
</dbReference>
<evidence type="ECO:0000256" key="1">
    <source>
        <dbReference type="ARBA" id="ARBA00010609"/>
    </source>
</evidence>
<dbReference type="PANTHER" id="PTHR11709:SF394">
    <property type="entry name" value="FI03373P-RELATED"/>
    <property type="match status" value="1"/>
</dbReference>
<dbReference type="PANTHER" id="PTHR11709">
    <property type="entry name" value="MULTI-COPPER OXIDASE"/>
    <property type="match status" value="1"/>
</dbReference>
<gene>
    <name evidence="6" type="ORF">CEUTPL_LOCUS13384</name>
</gene>
<evidence type="ECO:0000256" key="3">
    <source>
        <dbReference type="ARBA" id="ARBA00023002"/>
    </source>
</evidence>
<reference evidence="6" key="1">
    <citation type="submission" date="2022-01" db="EMBL/GenBank/DDBJ databases">
        <authorList>
            <person name="King R."/>
        </authorList>
    </citation>
    <scope>NUCLEOTIDE SEQUENCE</scope>
</reference>
<dbReference type="GO" id="GO:0006826">
    <property type="term" value="P:iron ion transport"/>
    <property type="evidence" value="ECO:0007669"/>
    <property type="project" value="TreeGrafter"/>
</dbReference>
<name>A0A9N9N2M7_9CUCU</name>
<keyword evidence="2" id="KW-0479">Metal-binding</keyword>
<evidence type="ECO:0000259" key="5">
    <source>
        <dbReference type="Pfam" id="PF00394"/>
    </source>
</evidence>
<organism evidence="6 7">
    <name type="scientific">Ceutorhynchus assimilis</name>
    <name type="common">cabbage seed weevil</name>
    <dbReference type="NCBI Taxonomy" id="467358"/>
    <lineage>
        <taxon>Eukaryota</taxon>
        <taxon>Metazoa</taxon>
        <taxon>Ecdysozoa</taxon>
        <taxon>Arthropoda</taxon>
        <taxon>Hexapoda</taxon>
        <taxon>Insecta</taxon>
        <taxon>Pterygota</taxon>
        <taxon>Neoptera</taxon>
        <taxon>Endopterygota</taxon>
        <taxon>Coleoptera</taxon>
        <taxon>Polyphaga</taxon>
        <taxon>Cucujiformia</taxon>
        <taxon>Curculionidae</taxon>
        <taxon>Ceutorhynchinae</taxon>
        <taxon>Ceutorhynchus</taxon>
    </lineage>
</organism>
<dbReference type="InterPro" id="IPR045087">
    <property type="entry name" value="Cu-oxidase_fam"/>
</dbReference>
<keyword evidence="4" id="KW-0186">Copper</keyword>
<dbReference type="InterPro" id="IPR008972">
    <property type="entry name" value="Cupredoxin"/>
</dbReference>
<dbReference type="Gene3D" id="2.60.40.420">
    <property type="entry name" value="Cupredoxins - blue copper proteins"/>
    <property type="match status" value="1"/>
</dbReference>
<keyword evidence="7" id="KW-1185">Reference proteome</keyword>
<evidence type="ECO:0000256" key="4">
    <source>
        <dbReference type="ARBA" id="ARBA00023008"/>
    </source>
</evidence>
<sequence>MGITGKGKVEKRNISDFPTKLPYAFCTSLQRVDGCYGPLVVRVPEASNPQISEYDYDLSLHTMILIDWERITGMEKFLYHHHSVGDNKPATLLINGMGNGKEFVSENKTIYTPLARFPVEQGYRYRFRVINAGFPNYPIKMSVDNHTILVISSDGADIVPVRGKKPGESQVEGSRINIRQGESQVEVSGINIRHVNPK</sequence>
<dbReference type="OrthoDB" id="2121828at2759"/>
<evidence type="ECO:0000256" key="2">
    <source>
        <dbReference type="ARBA" id="ARBA00022723"/>
    </source>
</evidence>
<dbReference type="AlphaFoldDB" id="A0A9N9N2M7"/>
<dbReference type="InterPro" id="IPR001117">
    <property type="entry name" value="Cu-oxidase_2nd"/>
</dbReference>
<accession>A0A9N9N2M7</accession>
<protein>
    <recommendedName>
        <fullName evidence="5">Plastocyanin-like domain-containing protein</fullName>
    </recommendedName>
</protein>
<dbReference type="Pfam" id="PF00394">
    <property type="entry name" value="Cu-oxidase"/>
    <property type="match status" value="1"/>
</dbReference>
<feature type="domain" description="Plastocyanin-like" evidence="5">
    <location>
        <begin position="86"/>
        <end position="161"/>
    </location>
</feature>
<dbReference type="GO" id="GO:0005886">
    <property type="term" value="C:plasma membrane"/>
    <property type="evidence" value="ECO:0007669"/>
    <property type="project" value="TreeGrafter"/>
</dbReference>
<dbReference type="FunFam" id="2.60.40.420:FF:000045">
    <property type="entry name" value="Laccase 2"/>
    <property type="match status" value="1"/>
</dbReference>
<dbReference type="SUPFAM" id="SSF49503">
    <property type="entry name" value="Cupredoxins"/>
    <property type="match status" value="1"/>
</dbReference>
<evidence type="ECO:0000313" key="7">
    <source>
        <dbReference type="Proteomes" id="UP001152799"/>
    </source>
</evidence>
<dbReference type="GO" id="GO:0016491">
    <property type="term" value="F:oxidoreductase activity"/>
    <property type="evidence" value="ECO:0007669"/>
    <property type="project" value="UniProtKB-KW"/>
</dbReference>
<dbReference type="GO" id="GO:0046872">
    <property type="term" value="F:metal ion binding"/>
    <property type="evidence" value="ECO:0007669"/>
    <property type="project" value="UniProtKB-KW"/>
</dbReference>
<evidence type="ECO:0000313" key="6">
    <source>
        <dbReference type="EMBL" id="CAG9772983.1"/>
    </source>
</evidence>
<comment type="similarity">
    <text evidence="1">Belongs to the multicopper oxidase family.</text>
</comment>
<keyword evidence="3" id="KW-0560">Oxidoreductase</keyword>
<proteinExistence type="inferred from homology"/>
<dbReference type="Proteomes" id="UP001152799">
    <property type="component" value="Chromosome 8"/>
</dbReference>
<dbReference type="CDD" id="cd13884">
    <property type="entry name" value="CuRO_2_tcLCC_insect_like"/>
    <property type="match status" value="1"/>
</dbReference>